<dbReference type="Pfam" id="PF01796">
    <property type="entry name" value="OB_ChsH2_C"/>
    <property type="match status" value="1"/>
</dbReference>
<evidence type="ECO:0000313" key="6">
    <source>
        <dbReference type="Proteomes" id="UP000280298"/>
    </source>
</evidence>
<dbReference type="EMBL" id="CP034539">
    <property type="protein sequence ID" value="AZQ40531.1"/>
    <property type="molecule type" value="Genomic_DNA"/>
</dbReference>
<dbReference type="OrthoDB" id="4275032at2"/>
<dbReference type="InterPro" id="IPR002878">
    <property type="entry name" value="ChsH2_C"/>
</dbReference>
<organism evidence="5 6">
    <name type="scientific">Streptomyces cyaneochromogenes</name>
    <dbReference type="NCBI Taxonomy" id="2496836"/>
    <lineage>
        <taxon>Bacteria</taxon>
        <taxon>Bacillati</taxon>
        <taxon>Actinomycetota</taxon>
        <taxon>Actinomycetes</taxon>
        <taxon>Kitasatosporales</taxon>
        <taxon>Streptomycetaceae</taxon>
        <taxon>Streptomyces</taxon>
    </lineage>
</organism>
<dbReference type="InterPro" id="IPR052513">
    <property type="entry name" value="Thioester_dehydratase-like"/>
</dbReference>
<sequence length="530" mass="56361">MSHEARTGGEFAETGSEFAARLKVYEGRSAAVARVGKDPINVPMIRHWCEAMGDTNPAYSGPDAIAPPTMLQAWTMSGLSGRTRGTHAYDELLALLDEAGYTSVVATDCEQEYLRPLRPGDEITFDSVIESVSEKKTTKLGTGYFVTTRMDVRVGTDLAGTHRFRILKYAPIRRPGRREKPARPRPVVNRDNAGFWEGVRSRTLLIQRCTGCGTLRHPWLPGCNACGGLDWGTVEASGMGTVYSYVVMHHPPFPAFDPPYAVGLIELAEGVRMIGNVVGVPYDKVRIGLPVRLEFQDCDEELVLPVWRAQEAQEVQETPGGSGDPGGPGDPEEPGDQGGWSMTGGAEVTGASDAVDTSDATDTVATSDATDAAETSDATDVVETAEVAQAAGTPMKAGDELLPLEIPITRMLIVAGAIASRDYQDVHHDAELAREKGSPDVFMNILTTNGLVGRYITDHFGPTAVLRSVAIRLGAPNYPGDTMVLTGTVEELDGDTATVRVVGANGIGRHVTGTVRVTVPTATAPSGGAA</sequence>
<gene>
    <name evidence="5" type="ORF">EJ357_22760</name>
</gene>
<keyword evidence="6" id="KW-1185">Reference proteome</keyword>
<accession>A0A3S9MN24</accession>
<reference evidence="5 6" key="1">
    <citation type="journal article" date="2019" name="Int. J. Syst. Evol. Microbiol.">
        <title>Streptomyces cyaneochromogenes sp. nov., a blue pigment-producing actinomycete from manganese-contaminated soil.</title>
        <authorList>
            <person name="Tang X."/>
            <person name="Zhao J."/>
            <person name="Li K."/>
            <person name="Chen Z."/>
            <person name="Sun Y."/>
            <person name="Gao J."/>
        </authorList>
    </citation>
    <scope>NUCLEOTIDE SEQUENCE [LARGE SCALE GENOMIC DNA]</scope>
    <source>
        <strain evidence="5 6">MK-45</strain>
    </source>
</reference>
<dbReference type="InterPro" id="IPR022002">
    <property type="entry name" value="ChsH2_Znr"/>
</dbReference>
<protein>
    <submittedName>
        <fullName evidence="5">Protein dehydratase</fullName>
    </submittedName>
</protein>
<dbReference type="Pfam" id="PF13452">
    <property type="entry name" value="FAS1_DH_region"/>
    <property type="match status" value="1"/>
</dbReference>
<evidence type="ECO:0000259" key="3">
    <source>
        <dbReference type="Pfam" id="PF12172"/>
    </source>
</evidence>
<dbReference type="KEGG" id="scya:EJ357_22760"/>
<dbReference type="Gene3D" id="3.10.129.10">
    <property type="entry name" value="Hotdog Thioesterase"/>
    <property type="match status" value="2"/>
</dbReference>
<dbReference type="SUPFAM" id="SSF50249">
    <property type="entry name" value="Nucleic acid-binding proteins"/>
    <property type="match status" value="1"/>
</dbReference>
<dbReference type="Proteomes" id="UP000280298">
    <property type="component" value="Chromosome"/>
</dbReference>
<dbReference type="PANTHER" id="PTHR34075">
    <property type="entry name" value="BLR3430 PROTEIN"/>
    <property type="match status" value="1"/>
</dbReference>
<evidence type="ECO:0000259" key="2">
    <source>
        <dbReference type="Pfam" id="PF01796"/>
    </source>
</evidence>
<dbReference type="InterPro" id="IPR029069">
    <property type="entry name" value="HotDog_dom_sf"/>
</dbReference>
<evidence type="ECO:0000313" key="5">
    <source>
        <dbReference type="EMBL" id="AZQ40531.1"/>
    </source>
</evidence>
<dbReference type="PANTHER" id="PTHR34075:SF5">
    <property type="entry name" value="BLR3430 PROTEIN"/>
    <property type="match status" value="1"/>
</dbReference>
<proteinExistence type="predicted"/>
<feature type="region of interest" description="Disordered" evidence="1">
    <location>
        <begin position="312"/>
        <end position="380"/>
    </location>
</feature>
<feature type="domain" description="ChsH2 rubredoxin-like zinc ribbon" evidence="3">
    <location>
        <begin position="196"/>
        <end position="230"/>
    </location>
</feature>
<feature type="compositionally biased region" description="Low complexity" evidence="1">
    <location>
        <begin position="349"/>
        <end position="380"/>
    </location>
</feature>
<dbReference type="Pfam" id="PF12172">
    <property type="entry name" value="zf-ChsH2"/>
    <property type="match status" value="1"/>
</dbReference>
<name>A0A3S9MN24_9ACTN</name>
<feature type="domain" description="FAS1-like dehydratase" evidence="4">
    <location>
        <begin position="36"/>
        <end position="150"/>
    </location>
</feature>
<feature type="compositionally biased region" description="Gly residues" evidence="1">
    <location>
        <begin position="320"/>
        <end position="329"/>
    </location>
</feature>
<dbReference type="SUPFAM" id="SSF54637">
    <property type="entry name" value="Thioesterase/thiol ester dehydrase-isomerase"/>
    <property type="match status" value="2"/>
</dbReference>
<dbReference type="AlphaFoldDB" id="A0A3S9MN24"/>
<evidence type="ECO:0000256" key="1">
    <source>
        <dbReference type="SAM" id="MobiDB-lite"/>
    </source>
</evidence>
<dbReference type="InterPro" id="IPR039569">
    <property type="entry name" value="FAS1-like_DH_region"/>
</dbReference>
<dbReference type="InterPro" id="IPR012340">
    <property type="entry name" value="NA-bd_OB-fold"/>
</dbReference>
<feature type="domain" description="ChsH2 C-terminal OB-fold" evidence="2">
    <location>
        <begin position="234"/>
        <end position="296"/>
    </location>
</feature>
<evidence type="ECO:0000259" key="4">
    <source>
        <dbReference type="Pfam" id="PF13452"/>
    </source>
</evidence>
<dbReference type="CDD" id="cd03455">
    <property type="entry name" value="SAV4209"/>
    <property type="match status" value="1"/>
</dbReference>